<keyword evidence="22" id="KW-1185">Reference proteome</keyword>
<dbReference type="GO" id="GO:0005777">
    <property type="term" value="C:peroxisome"/>
    <property type="evidence" value="ECO:0007669"/>
    <property type="project" value="UniProtKB-SubCell"/>
</dbReference>
<feature type="active site" description="Proton acceptor" evidence="18">
    <location>
        <position position="344"/>
    </location>
</feature>
<accession>A0A1Y2BX94</accession>
<keyword evidence="4" id="KW-0813">Transport</keyword>
<keyword evidence="5 19" id="KW-0808">Transferase</keyword>
<name>A0A1Y2BX94_9FUNG</name>
<keyword evidence="7" id="KW-0276">Fatty acid metabolism</keyword>
<dbReference type="Gene3D" id="3.30.559.70">
    <property type="entry name" value="Choline/Carnitine o-acyltransferase, domain 2"/>
    <property type="match status" value="1"/>
</dbReference>
<evidence type="ECO:0000256" key="8">
    <source>
        <dbReference type="ARBA" id="ARBA00022946"/>
    </source>
</evidence>
<dbReference type="OrthoDB" id="240216at2759"/>
<keyword evidence="9" id="KW-0443">Lipid metabolism</keyword>
<dbReference type="AlphaFoldDB" id="A0A1Y2BX94"/>
<dbReference type="EMBL" id="MCGO01000040">
    <property type="protein sequence ID" value="ORY39366.1"/>
    <property type="molecule type" value="Genomic_DNA"/>
</dbReference>
<evidence type="ECO:0000256" key="18">
    <source>
        <dbReference type="PIRSR" id="PIRSR600542-1"/>
    </source>
</evidence>
<evidence type="ECO:0000256" key="13">
    <source>
        <dbReference type="ARBA" id="ARBA00023315"/>
    </source>
</evidence>
<dbReference type="PANTHER" id="PTHR22589">
    <property type="entry name" value="CARNITINE O-ACYLTRANSFERASE"/>
    <property type="match status" value="1"/>
</dbReference>
<evidence type="ECO:0000256" key="15">
    <source>
        <dbReference type="ARBA" id="ARBA00053195"/>
    </source>
</evidence>
<evidence type="ECO:0000256" key="3">
    <source>
        <dbReference type="ARBA" id="ARBA00005232"/>
    </source>
</evidence>
<evidence type="ECO:0000256" key="1">
    <source>
        <dbReference type="ARBA" id="ARBA00004275"/>
    </source>
</evidence>
<dbReference type="Pfam" id="PF00755">
    <property type="entry name" value="Carn_acyltransf"/>
    <property type="match status" value="1"/>
</dbReference>
<comment type="catalytic activity">
    <reaction evidence="14">
        <text>(R)-carnitine + acetyl-CoA = O-acetyl-(R)-carnitine + CoA</text>
        <dbReference type="Rhea" id="RHEA:21136"/>
        <dbReference type="ChEBI" id="CHEBI:16347"/>
        <dbReference type="ChEBI" id="CHEBI:57287"/>
        <dbReference type="ChEBI" id="CHEBI:57288"/>
        <dbReference type="ChEBI" id="CHEBI:57589"/>
        <dbReference type="EC" id="2.3.1.7"/>
    </reaction>
</comment>
<dbReference type="GO" id="GO:0005743">
    <property type="term" value="C:mitochondrial inner membrane"/>
    <property type="evidence" value="ECO:0007669"/>
    <property type="project" value="UniProtKB-SubCell"/>
</dbReference>
<protein>
    <recommendedName>
        <fullName evidence="17">Carnitine O-acetyltransferase, mitochondrial</fullName>
        <ecNumber evidence="16">2.3.1.7</ecNumber>
    </recommendedName>
</protein>
<evidence type="ECO:0000256" key="19">
    <source>
        <dbReference type="RuleBase" id="RU003801"/>
    </source>
</evidence>
<evidence type="ECO:0000256" key="16">
    <source>
        <dbReference type="ARBA" id="ARBA00066910"/>
    </source>
</evidence>
<proteinExistence type="inferred from homology"/>
<evidence type="ECO:0000313" key="21">
    <source>
        <dbReference type="EMBL" id="ORY39366.1"/>
    </source>
</evidence>
<dbReference type="GO" id="GO:0004092">
    <property type="term" value="F:carnitine O-acetyltransferase activity"/>
    <property type="evidence" value="ECO:0007669"/>
    <property type="project" value="UniProtKB-EC"/>
</dbReference>
<keyword evidence="8" id="KW-0809">Transit peptide</keyword>
<keyword evidence="12" id="KW-0576">Peroxisome</keyword>
<keyword evidence="11" id="KW-0472">Membrane</keyword>
<reference evidence="21 22" key="1">
    <citation type="submission" date="2016-07" db="EMBL/GenBank/DDBJ databases">
        <title>Pervasive Adenine N6-methylation of Active Genes in Fungi.</title>
        <authorList>
            <consortium name="DOE Joint Genome Institute"/>
            <person name="Mondo S.J."/>
            <person name="Dannebaum R.O."/>
            <person name="Kuo R.C."/>
            <person name="Labutti K."/>
            <person name="Haridas S."/>
            <person name="Kuo A."/>
            <person name="Salamov A."/>
            <person name="Ahrendt S.R."/>
            <person name="Lipzen A."/>
            <person name="Sullivan W."/>
            <person name="Andreopoulos W.B."/>
            <person name="Clum A."/>
            <person name="Lindquist E."/>
            <person name="Daum C."/>
            <person name="Ramamoorthy G.K."/>
            <person name="Gryganskyi A."/>
            <person name="Culley D."/>
            <person name="Magnuson J.K."/>
            <person name="James T.Y."/>
            <person name="O'Malley M.A."/>
            <person name="Stajich J.E."/>
            <person name="Spatafora J.W."/>
            <person name="Visel A."/>
            <person name="Grigoriev I.V."/>
        </authorList>
    </citation>
    <scope>NUCLEOTIDE SEQUENCE [LARGE SCALE GENOMIC DNA]</scope>
    <source>
        <strain evidence="21 22">JEL800</strain>
    </source>
</reference>
<dbReference type="PANTHER" id="PTHR22589:SF103">
    <property type="entry name" value="CARNITINE O-ACETYL-TRANSFERASE, ISOFORM A-RELATED"/>
    <property type="match status" value="1"/>
</dbReference>
<evidence type="ECO:0000256" key="5">
    <source>
        <dbReference type="ARBA" id="ARBA00022679"/>
    </source>
</evidence>
<comment type="function">
    <text evidence="15">Carnitine acetylase is specific for short chain fatty acids. Carnitine acetylase seems to affect the flux through the pyruvate dehydrogenase complex. It may be involved as well in the transport of acetyl-CoA into mitochondria.</text>
</comment>
<evidence type="ECO:0000313" key="22">
    <source>
        <dbReference type="Proteomes" id="UP000193642"/>
    </source>
</evidence>
<comment type="caution">
    <text evidence="21">The sequence shown here is derived from an EMBL/GenBank/DDBJ whole genome shotgun (WGS) entry which is preliminary data.</text>
</comment>
<dbReference type="Proteomes" id="UP000193642">
    <property type="component" value="Unassembled WGS sequence"/>
</dbReference>
<evidence type="ECO:0000256" key="12">
    <source>
        <dbReference type="ARBA" id="ARBA00023140"/>
    </source>
</evidence>
<dbReference type="STRING" id="329046.A0A1Y2BX94"/>
<dbReference type="GO" id="GO:0009437">
    <property type="term" value="P:carnitine metabolic process"/>
    <property type="evidence" value="ECO:0007669"/>
    <property type="project" value="TreeGrafter"/>
</dbReference>
<dbReference type="GO" id="GO:0006631">
    <property type="term" value="P:fatty acid metabolic process"/>
    <property type="evidence" value="ECO:0007669"/>
    <property type="project" value="UniProtKB-KW"/>
</dbReference>
<feature type="domain" description="Choline/carnitine acyltransferase" evidence="20">
    <location>
        <begin position="52"/>
        <end position="609"/>
    </location>
</feature>
<dbReference type="SUPFAM" id="SSF52777">
    <property type="entry name" value="CoA-dependent acyltransferases"/>
    <property type="match status" value="2"/>
</dbReference>
<evidence type="ECO:0000256" key="7">
    <source>
        <dbReference type="ARBA" id="ARBA00022832"/>
    </source>
</evidence>
<gene>
    <name evidence="21" type="ORF">BCR33DRAFT_720201</name>
</gene>
<evidence type="ECO:0000256" key="6">
    <source>
        <dbReference type="ARBA" id="ARBA00022792"/>
    </source>
</evidence>
<keyword evidence="6" id="KW-0999">Mitochondrion inner membrane</keyword>
<dbReference type="FunFam" id="3.30.559.70:FF:000007">
    <property type="entry name" value="Carnitine O-acetyltransferase, mitochondrial"/>
    <property type="match status" value="1"/>
</dbReference>
<evidence type="ECO:0000256" key="4">
    <source>
        <dbReference type="ARBA" id="ARBA00022448"/>
    </source>
</evidence>
<evidence type="ECO:0000256" key="2">
    <source>
        <dbReference type="ARBA" id="ARBA00004443"/>
    </source>
</evidence>
<dbReference type="EC" id="2.3.1.7" evidence="16"/>
<comment type="similarity">
    <text evidence="3 19">Belongs to the carnitine/choline acetyltransferase family.</text>
</comment>
<organism evidence="21 22">
    <name type="scientific">Rhizoclosmatium globosum</name>
    <dbReference type="NCBI Taxonomy" id="329046"/>
    <lineage>
        <taxon>Eukaryota</taxon>
        <taxon>Fungi</taxon>
        <taxon>Fungi incertae sedis</taxon>
        <taxon>Chytridiomycota</taxon>
        <taxon>Chytridiomycota incertae sedis</taxon>
        <taxon>Chytridiomycetes</taxon>
        <taxon>Chytridiales</taxon>
        <taxon>Chytriomycetaceae</taxon>
        <taxon>Rhizoclosmatium</taxon>
    </lineage>
</organism>
<sequence length="627" mass="70115">MIRSLLLSQSVRQPTPLFKATARFSTATVTRMPSSSNAPGPLYRSQSSLPKLPVPALSETLPLYLETVRPLVDDAAYAKTVAAVQEFQKPGGKGEELQARLIEHDKSKSTSWLIDWWNSYAYMGYRDPVVVWVNYFFCFVDKKQYLNKPAARAAELITGALAFKELVVSEQLEPDMARKAPLCSHQYRFLFNSTRIPKIPEDVTRNSDPRANNHIIVMRHNQFYVLELVENGRQLSTAEIEAQLQKIYKAAGNVKEPAVGAFTTQDRDSWAKIREQLIASPKNKASLDKIESASFVVCLDDTKPVSYEQRSHACWVGDGKNRFFDKSFQFIVFDNGVAGFNGEHSMMDATPTSRLCDWVLESLDKGKINHGTSNSTSLSTPQKLAWDLSPQIKQEITTAEQKFAELVGKHDLKVVVFEGYGKNLIKKLGCSPDAYAQMAIQLAYYKTYGVSRATYESAQTKKYAYGRTETGRSVSLESVAWVKAMQDASIPAQKKGELGRKAIAAQSGYMAKAVDGKGVDRHLLGLRLLLKPNEPKPTIFTDPSYALSSHWNLSTSQISSEYYNGYGWGEVVADGYGCAYMVNNNVLQFNLVSQKLQNEEMRYNLLEALREMKVVFEATAPAPKAKL</sequence>
<dbReference type="Gene3D" id="3.30.559.10">
    <property type="entry name" value="Chloramphenicol acetyltransferase-like domain"/>
    <property type="match status" value="1"/>
</dbReference>
<evidence type="ECO:0000259" key="20">
    <source>
        <dbReference type="Pfam" id="PF00755"/>
    </source>
</evidence>
<keyword evidence="10" id="KW-0496">Mitochondrion</keyword>
<comment type="subcellular location">
    <subcellularLocation>
        <location evidence="2">Mitochondrion inner membrane</location>
        <topology evidence="2">Peripheral membrane protein</topology>
        <orientation evidence="2">Matrix side</orientation>
    </subcellularLocation>
    <subcellularLocation>
        <location evidence="1">Peroxisome</location>
    </subcellularLocation>
</comment>
<dbReference type="InterPro" id="IPR039551">
    <property type="entry name" value="Cho/carn_acyl_trans"/>
</dbReference>
<evidence type="ECO:0000256" key="10">
    <source>
        <dbReference type="ARBA" id="ARBA00023128"/>
    </source>
</evidence>
<dbReference type="PROSITE" id="PS00440">
    <property type="entry name" value="ACYLTRANSF_C_2"/>
    <property type="match status" value="1"/>
</dbReference>
<dbReference type="PROSITE" id="PS00439">
    <property type="entry name" value="ACYLTRANSF_C_1"/>
    <property type="match status" value="1"/>
</dbReference>
<keyword evidence="13 19" id="KW-0012">Acyltransferase</keyword>
<evidence type="ECO:0000256" key="11">
    <source>
        <dbReference type="ARBA" id="ARBA00023136"/>
    </source>
</evidence>
<dbReference type="InterPro" id="IPR000542">
    <property type="entry name" value="Carn_acyl_trans"/>
</dbReference>
<dbReference type="InterPro" id="IPR042231">
    <property type="entry name" value="Cho/carn_acyl_trans_2"/>
</dbReference>
<evidence type="ECO:0000256" key="17">
    <source>
        <dbReference type="ARBA" id="ARBA00073438"/>
    </source>
</evidence>
<evidence type="ECO:0000256" key="14">
    <source>
        <dbReference type="ARBA" id="ARBA00052702"/>
    </source>
</evidence>
<dbReference type="InterPro" id="IPR023213">
    <property type="entry name" value="CAT-like_dom_sf"/>
</dbReference>
<evidence type="ECO:0000256" key="9">
    <source>
        <dbReference type="ARBA" id="ARBA00023098"/>
    </source>
</evidence>